<name>A0A3G5AFS9_9VIRU</name>
<accession>A0A3G5AFS9</accession>
<dbReference type="Gene3D" id="3.90.75.20">
    <property type="match status" value="1"/>
</dbReference>
<dbReference type="EMBL" id="MK072491">
    <property type="protein sequence ID" value="AYV86032.1"/>
    <property type="molecule type" value="Genomic_DNA"/>
</dbReference>
<gene>
    <name evidence="1" type="ORF">Solivirus3_32</name>
</gene>
<organism evidence="1">
    <name type="scientific">Solivirus sp</name>
    <dbReference type="NCBI Taxonomy" id="2487772"/>
    <lineage>
        <taxon>Viruses</taxon>
        <taxon>Pithoviruses</taxon>
    </lineage>
</organism>
<evidence type="ECO:0000313" key="1">
    <source>
        <dbReference type="EMBL" id="AYV86032.1"/>
    </source>
</evidence>
<protein>
    <submittedName>
        <fullName evidence="1">Uncharacterized protein</fullName>
    </submittedName>
</protein>
<sequence>MIAPKYLAIAQQLESEFPNLHCPRTFEEYFERMSRNKCVTPEMYQRTRSSQIFMTPVLDNIDRKQKYLTSNFIQQVTPFALWGWEDYMKLVFDNPNNLIWIYSLNGTKLISSEGDYYDFKNQVLLTTGITENSKKKNSYIIKIDIASHKELYMCILPHFVVLIMVNHISAERHINFIGWLEPSDASHNLLMSIREFGNGNSVPIKCFDLLENEDSNESYMIYRSQIHVSESIGVGIRILQSNLSEKGFYLKDNKLYVYADPNYNGKRISLPNNCKRVFWRLNQLVDNNGIVHTFSNNEYYISIQITENDPESVVITKKENRYDILSCFWCPYAKYYLTNDEGIAMNHLLSRIVLNVLFNNQTLREDIRETWKLQADHIDMNIAHNWANNLQWLTQPENISCAHGFKHIGLKVNKDDTNFVAVFADPRVLDRFLSTRGQTSMHNHLSQYAYNEEFKYGYWLSQISKEEYDQNKSKNNDLQFYKQKGGGGMCCLFRSKGTTNWNKSNSLSQAAKSLRIVNELGDVLKSISNKNVTNNEVNTVVLENKTYEYVECYYFSVQEQKGLVSRASSIKPKNYIQLYVLEFLLDNDKSIRVSSEQWHQANAEFEINYPIKFGPFRRTPSLNIVCTCEICS</sequence>
<reference evidence="1" key="1">
    <citation type="submission" date="2018-10" db="EMBL/GenBank/DDBJ databases">
        <title>Hidden diversity of soil giant viruses.</title>
        <authorList>
            <person name="Schulz F."/>
            <person name="Alteio L."/>
            <person name="Goudeau D."/>
            <person name="Ryan E.M."/>
            <person name="Malmstrom R.R."/>
            <person name="Blanchard J."/>
            <person name="Woyke T."/>
        </authorList>
    </citation>
    <scope>NUCLEOTIDE SEQUENCE</scope>
    <source>
        <strain evidence="1">SOV1</strain>
    </source>
</reference>
<proteinExistence type="predicted"/>